<proteinExistence type="inferred from homology"/>
<evidence type="ECO:0000256" key="1">
    <source>
        <dbReference type="ARBA" id="ARBA00005417"/>
    </source>
</evidence>
<protein>
    <recommendedName>
        <fullName evidence="5">ABC transporter domain-containing protein</fullName>
    </recommendedName>
</protein>
<evidence type="ECO:0000256" key="4">
    <source>
        <dbReference type="ARBA" id="ARBA00022840"/>
    </source>
</evidence>
<dbReference type="CDD" id="cd03220">
    <property type="entry name" value="ABC_KpsT_Wzt"/>
    <property type="match status" value="1"/>
</dbReference>
<comment type="similarity">
    <text evidence="1">Belongs to the ABC transporter superfamily.</text>
</comment>
<dbReference type="PANTHER" id="PTHR46743">
    <property type="entry name" value="TEICHOIC ACIDS EXPORT ATP-BINDING PROTEIN TAGH"/>
    <property type="match status" value="1"/>
</dbReference>
<keyword evidence="4" id="KW-0067">ATP-binding</keyword>
<reference evidence="7" key="1">
    <citation type="journal article" date="2019" name="Int. J. Syst. Evol. Microbiol.">
        <title>The Global Catalogue of Microorganisms (GCM) 10K type strain sequencing project: providing services to taxonomists for standard genome sequencing and annotation.</title>
        <authorList>
            <consortium name="The Broad Institute Genomics Platform"/>
            <consortium name="The Broad Institute Genome Sequencing Center for Infectious Disease"/>
            <person name="Wu L."/>
            <person name="Ma J."/>
        </authorList>
    </citation>
    <scope>NUCLEOTIDE SEQUENCE [LARGE SCALE GENOMIC DNA]</scope>
    <source>
        <strain evidence="7">JCM 17021</strain>
    </source>
</reference>
<dbReference type="InterPro" id="IPR003439">
    <property type="entry name" value="ABC_transporter-like_ATP-bd"/>
</dbReference>
<evidence type="ECO:0000313" key="7">
    <source>
        <dbReference type="Proteomes" id="UP001501803"/>
    </source>
</evidence>
<sequence length="411" mass="44673">MTQIDTAASTTTTSPDVVVVDNVSKRFVLRKDNSLKERLVTFGRSGRRHREEFWALKEVSTTIQAGHTVALIGHNGSGKSTLLKVIGGIIDPTSGRVTRRGRIAALLELGAGFHPDLTGRENVFLNASIMGLSRAETEAQFDDILAFSGIGDFIDTQVKFYSSGMYVRLAFAVAVHTNPDLLLVDEVLAVGDEAFQRKCLDKIRSFQEEGRTIVLVTHSLGQVTELCDRAILLNKGKVVFDGEPREAVAQFRDILEDRRVAEAEATPHPEVLAPREAKILSASAQSVGRAPSESVQLGDDIVVTVNLDFLAGPDNWLCGLQVDNTLGQVAYGTTTKRMGVELGRMSGEQVVQFTLKNTSFGTGKYFVNISLIDSAGRHFADMPQACSFDVADNPLAVGITYAEPEFAVVER</sequence>
<accession>A0ABP7KEK2</accession>
<organism evidence="6 7">
    <name type="scientific">Leifsonia kafniensis</name>
    <dbReference type="NCBI Taxonomy" id="475957"/>
    <lineage>
        <taxon>Bacteria</taxon>
        <taxon>Bacillati</taxon>
        <taxon>Actinomycetota</taxon>
        <taxon>Actinomycetes</taxon>
        <taxon>Micrococcales</taxon>
        <taxon>Microbacteriaceae</taxon>
        <taxon>Leifsonia</taxon>
    </lineage>
</organism>
<dbReference type="RefSeq" id="WP_345064686.1">
    <property type="nucleotide sequence ID" value="NZ_BAABCN010000003.1"/>
</dbReference>
<evidence type="ECO:0000259" key="5">
    <source>
        <dbReference type="PROSITE" id="PS50893"/>
    </source>
</evidence>
<dbReference type="Pfam" id="PF00005">
    <property type="entry name" value="ABC_tran"/>
    <property type="match status" value="1"/>
</dbReference>
<dbReference type="PANTHER" id="PTHR46743:SF2">
    <property type="entry name" value="TEICHOIC ACIDS EXPORT ATP-BINDING PROTEIN TAGH"/>
    <property type="match status" value="1"/>
</dbReference>
<dbReference type="InterPro" id="IPR003593">
    <property type="entry name" value="AAA+_ATPase"/>
</dbReference>
<dbReference type="SMART" id="SM00382">
    <property type="entry name" value="AAA"/>
    <property type="match status" value="1"/>
</dbReference>
<keyword evidence="2" id="KW-0813">Transport</keyword>
<dbReference type="PROSITE" id="PS50893">
    <property type="entry name" value="ABC_TRANSPORTER_2"/>
    <property type="match status" value="1"/>
</dbReference>
<dbReference type="EMBL" id="BAABCN010000003">
    <property type="protein sequence ID" value="GAA3874310.1"/>
    <property type="molecule type" value="Genomic_DNA"/>
</dbReference>
<dbReference type="InterPro" id="IPR015860">
    <property type="entry name" value="ABC_transpr_TagH-like"/>
</dbReference>
<dbReference type="InterPro" id="IPR029439">
    <property type="entry name" value="Wzt_C"/>
</dbReference>
<dbReference type="Gene3D" id="2.70.50.60">
    <property type="entry name" value="abc- transporter (atp binding component) like domain"/>
    <property type="match status" value="1"/>
</dbReference>
<dbReference type="SUPFAM" id="SSF52540">
    <property type="entry name" value="P-loop containing nucleoside triphosphate hydrolases"/>
    <property type="match status" value="1"/>
</dbReference>
<keyword evidence="7" id="KW-1185">Reference proteome</keyword>
<dbReference type="Gene3D" id="3.40.50.300">
    <property type="entry name" value="P-loop containing nucleotide triphosphate hydrolases"/>
    <property type="match status" value="1"/>
</dbReference>
<dbReference type="CDD" id="cd10147">
    <property type="entry name" value="Wzt_C-like"/>
    <property type="match status" value="1"/>
</dbReference>
<name>A0ABP7KEK2_9MICO</name>
<feature type="domain" description="ABC transporter" evidence="5">
    <location>
        <begin position="29"/>
        <end position="260"/>
    </location>
</feature>
<dbReference type="Proteomes" id="UP001501803">
    <property type="component" value="Unassembled WGS sequence"/>
</dbReference>
<gene>
    <name evidence="6" type="ORF">GCM10022381_16400</name>
</gene>
<dbReference type="Pfam" id="PF14524">
    <property type="entry name" value="Wzt_C"/>
    <property type="match status" value="1"/>
</dbReference>
<keyword evidence="3" id="KW-0547">Nucleotide-binding</keyword>
<evidence type="ECO:0000256" key="2">
    <source>
        <dbReference type="ARBA" id="ARBA00022448"/>
    </source>
</evidence>
<comment type="caution">
    <text evidence="6">The sequence shown here is derived from an EMBL/GenBank/DDBJ whole genome shotgun (WGS) entry which is preliminary data.</text>
</comment>
<dbReference type="InterPro" id="IPR027417">
    <property type="entry name" value="P-loop_NTPase"/>
</dbReference>
<evidence type="ECO:0000313" key="6">
    <source>
        <dbReference type="EMBL" id="GAA3874310.1"/>
    </source>
</evidence>
<dbReference type="InterPro" id="IPR050683">
    <property type="entry name" value="Bact_Polysacc_Export_ATP-bd"/>
</dbReference>
<evidence type="ECO:0000256" key="3">
    <source>
        <dbReference type="ARBA" id="ARBA00022741"/>
    </source>
</evidence>